<dbReference type="SUPFAM" id="SSF52540">
    <property type="entry name" value="P-loop containing nucleoside triphosphate hydrolases"/>
    <property type="match status" value="2"/>
</dbReference>
<dbReference type="InterPro" id="IPR003593">
    <property type="entry name" value="AAA+_ATPase"/>
</dbReference>
<dbReference type="AlphaFoldDB" id="A0AAP2RJL2"/>
<protein>
    <submittedName>
        <fullName evidence="10">Sugar ABC transporter ATP-binding protein</fullName>
    </submittedName>
</protein>
<dbReference type="GO" id="GO:0016887">
    <property type="term" value="F:ATP hydrolysis activity"/>
    <property type="evidence" value="ECO:0007669"/>
    <property type="project" value="InterPro"/>
</dbReference>
<dbReference type="PANTHER" id="PTHR43790:SF9">
    <property type="entry name" value="GALACTOFURANOSE TRANSPORTER ATP-BINDING PROTEIN YTFR"/>
    <property type="match status" value="1"/>
</dbReference>
<proteinExistence type="predicted"/>
<feature type="domain" description="ABC transporter" evidence="9">
    <location>
        <begin position="255"/>
        <end position="497"/>
    </location>
</feature>
<dbReference type="CDD" id="cd03216">
    <property type="entry name" value="ABC_Carb_Monos_I"/>
    <property type="match status" value="1"/>
</dbReference>
<dbReference type="RefSeq" id="WP_231063051.1">
    <property type="nucleotide sequence ID" value="NZ_JAJNOR010000006.1"/>
</dbReference>
<evidence type="ECO:0000313" key="10">
    <source>
        <dbReference type="EMBL" id="MCD2493192.1"/>
    </source>
</evidence>
<dbReference type="SMART" id="SM00382">
    <property type="entry name" value="AAA"/>
    <property type="match status" value="2"/>
</dbReference>
<dbReference type="PANTHER" id="PTHR43790">
    <property type="entry name" value="CARBOHYDRATE TRANSPORT ATP-BINDING PROTEIN MG119-RELATED"/>
    <property type="match status" value="1"/>
</dbReference>
<dbReference type="InterPro" id="IPR017871">
    <property type="entry name" value="ABC_transporter-like_CS"/>
</dbReference>
<dbReference type="FunFam" id="3.40.50.300:FF:000127">
    <property type="entry name" value="Ribose import ATP-binding protein RbsA"/>
    <property type="match status" value="1"/>
</dbReference>
<keyword evidence="5" id="KW-0547">Nucleotide-binding</keyword>
<dbReference type="GO" id="GO:0005524">
    <property type="term" value="F:ATP binding"/>
    <property type="evidence" value="ECO:0007669"/>
    <property type="project" value="UniProtKB-KW"/>
</dbReference>
<keyword evidence="8" id="KW-0472">Membrane</keyword>
<keyword evidence="6 10" id="KW-0067">ATP-binding</keyword>
<comment type="caution">
    <text evidence="10">The sequence shown here is derived from an EMBL/GenBank/DDBJ whole genome shotgun (WGS) entry which is preliminary data.</text>
</comment>
<evidence type="ECO:0000313" key="11">
    <source>
        <dbReference type="Proteomes" id="UP001299265"/>
    </source>
</evidence>
<evidence type="ECO:0000256" key="8">
    <source>
        <dbReference type="ARBA" id="ARBA00023136"/>
    </source>
</evidence>
<sequence>MEEQEYVLKLEGIKKSYYGVYALDDVDFAVKKGTIHALMGENGAGKSTLVKVIAGVHRPDEGKVFLKGQEVSFSNPGQSIDHGIAMIYQELNPILDMTVAENLYLGREPMKKRYAVINDKKMYRDAKELLKKVSLDVDPRMNMRLLSVAQHQLVEIAKAIDRNAELIIMDEPTSALSEREIEGLFQIMRELKNQGCTIIYISHKLDEVFQVSDEVTVLRDGHYVGTFFTRELDKNQLIKKMVDRELTEIFPVRRKKPSDKIKLSVEGLSRKNEFDNISFEVYEGEILGMVGLMGAGRTEIAQAVFGCTRPDSGHIRIDGREVHIRTPKDAVRHRMGFVTEDRKLTGLVLPMSVKDNVTLAHLEKLCAGRYFIRKKEEKELAEKYVKKLRTKVTGLDQLVQNLSGGNQQKVVLGKWLMNVPEILILDEPTRGIDVGAKSEIYQLIADLADAGITVIMISSEMEEILGLCDRMVVFHEGHKSGEAMRADTTQEQLLVMATS</sequence>
<evidence type="ECO:0000256" key="7">
    <source>
        <dbReference type="ARBA" id="ARBA00022967"/>
    </source>
</evidence>
<evidence type="ECO:0000256" key="2">
    <source>
        <dbReference type="ARBA" id="ARBA00022448"/>
    </source>
</evidence>
<evidence type="ECO:0000256" key="4">
    <source>
        <dbReference type="ARBA" id="ARBA00022737"/>
    </source>
</evidence>
<dbReference type="Proteomes" id="UP001299265">
    <property type="component" value="Unassembled WGS sequence"/>
</dbReference>
<dbReference type="InterPro" id="IPR050107">
    <property type="entry name" value="ABC_carbohydrate_import_ATPase"/>
</dbReference>
<keyword evidence="2" id="KW-0813">Transport</keyword>
<keyword evidence="11" id="KW-1185">Reference proteome</keyword>
<dbReference type="PROSITE" id="PS00211">
    <property type="entry name" value="ABC_TRANSPORTER_1"/>
    <property type="match status" value="1"/>
</dbReference>
<dbReference type="CDD" id="cd03215">
    <property type="entry name" value="ABC_Carb_Monos_II"/>
    <property type="match status" value="1"/>
</dbReference>
<organism evidence="10 11">
    <name type="scientific">Lientehia hominis</name>
    <dbReference type="NCBI Taxonomy" id="2897778"/>
    <lineage>
        <taxon>Bacteria</taxon>
        <taxon>Bacillati</taxon>
        <taxon>Bacillota</taxon>
        <taxon>Clostridia</taxon>
        <taxon>Lachnospirales</taxon>
        <taxon>Lachnospiraceae</taxon>
        <taxon>Lientehia</taxon>
    </lineage>
</organism>
<keyword evidence="7" id="KW-1278">Translocase</keyword>
<feature type="domain" description="ABC transporter" evidence="9">
    <location>
        <begin position="8"/>
        <end position="245"/>
    </location>
</feature>
<dbReference type="InterPro" id="IPR027417">
    <property type="entry name" value="P-loop_NTPase"/>
</dbReference>
<evidence type="ECO:0000256" key="6">
    <source>
        <dbReference type="ARBA" id="ARBA00022840"/>
    </source>
</evidence>
<dbReference type="InterPro" id="IPR003439">
    <property type="entry name" value="ABC_transporter-like_ATP-bd"/>
</dbReference>
<name>A0AAP2RJL2_9FIRM</name>
<dbReference type="Pfam" id="PF00005">
    <property type="entry name" value="ABC_tran"/>
    <property type="match status" value="2"/>
</dbReference>
<evidence type="ECO:0000256" key="3">
    <source>
        <dbReference type="ARBA" id="ARBA00022475"/>
    </source>
</evidence>
<comment type="subcellular location">
    <subcellularLocation>
        <location evidence="1">Cell membrane</location>
        <topology evidence="1">Peripheral membrane protein</topology>
    </subcellularLocation>
</comment>
<keyword evidence="3" id="KW-1003">Cell membrane</keyword>
<evidence type="ECO:0000259" key="9">
    <source>
        <dbReference type="PROSITE" id="PS50893"/>
    </source>
</evidence>
<dbReference type="EMBL" id="JAJNOR010000006">
    <property type="protein sequence ID" value="MCD2493192.1"/>
    <property type="molecule type" value="Genomic_DNA"/>
</dbReference>
<keyword evidence="4" id="KW-0677">Repeat</keyword>
<dbReference type="PROSITE" id="PS50893">
    <property type="entry name" value="ABC_TRANSPORTER_2"/>
    <property type="match status" value="2"/>
</dbReference>
<dbReference type="GO" id="GO:0005886">
    <property type="term" value="C:plasma membrane"/>
    <property type="evidence" value="ECO:0007669"/>
    <property type="project" value="UniProtKB-SubCell"/>
</dbReference>
<evidence type="ECO:0000256" key="1">
    <source>
        <dbReference type="ARBA" id="ARBA00004202"/>
    </source>
</evidence>
<gene>
    <name evidence="10" type="ORF">LQE92_11240</name>
</gene>
<accession>A0AAP2RJL2</accession>
<dbReference type="Gene3D" id="3.40.50.300">
    <property type="entry name" value="P-loop containing nucleotide triphosphate hydrolases"/>
    <property type="match status" value="2"/>
</dbReference>
<evidence type="ECO:0000256" key="5">
    <source>
        <dbReference type="ARBA" id="ARBA00022741"/>
    </source>
</evidence>
<reference evidence="10 11" key="1">
    <citation type="submission" date="2021-11" db="EMBL/GenBank/DDBJ databases">
        <title>Lacrimispora sp. nov. NSJ-141 isolated from human feces.</title>
        <authorList>
            <person name="Abdugheni R."/>
        </authorList>
    </citation>
    <scope>NUCLEOTIDE SEQUENCE [LARGE SCALE GENOMIC DNA]</scope>
    <source>
        <strain evidence="10 11">NSJ-141</strain>
    </source>
</reference>